<organism evidence="1 2">
    <name type="scientific">Triparma laevis f. longispina</name>
    <dbReference type="NCBI Taxonomy" id="1714387"/>
    <lineage>
        <taxon>Eukaryota</taxon>
        <taxon>Sar</taxon>
        <taxon>Stramenopiles</taxon>
        <taxon>Ochrophyta</taxon>
        <taxon>Bolidophyceae</taxon>
        <taxon>Parmales</taxon>
        <taxon>Triparmaceae</taxon>
        <taxon>Triparma</taxon>
    </lineage>
</organism>
<sequence>MVVLIDGAAVLRSIPLGYESTTSNNLSESSLWKNHLSLILGLIPPPEDRVISKEWRALDPERRIHIWKSWTKPGSQHGLDSWDALHTKFSVTMFGGMYYMYDDVDMSINVVTTERTEMWLSRNGLTVTVKNSKWMSSR</sequence>
<dbReference type="EMBL" id="BRXW01000081">
    <property type="protein sequence ID" value="GMI05155.1"/>
    <property type="molecule type" value="Genomic_DNA"/>
</dbReference>
<reference evidence="2" key="1">
    <citation type="journal article" date="2023" name="Commun. Biol.">
        <title>Genome analysis of Parmales, the sister group of diatoms, reveals the evolutionary specialization of diatoms from phago-mixotrophs to photoautotrophs.</title>
        <authorList>
            <person name="Ban H."/>
            <person name="Sato S."/>
            <person name="Yoshikawa S."/>
            <person name="Yamada K."/>
            <person name="Nakamura Y."/>
            <person name="Ichinomiya M."/>
            <person name="Sato N."/>
            <person name="Blanc-Mathieu R."/>
            <person name="Endo H."/>
            <person name="Kuwata A."/>
            <person name="Ogata H."/>
        </authorList>
    </citation>
    <scope>NUCLEOTIDE SEQUENCE [LARGE SCALE GENOMIC DNA]</scope>
    <source>
        <strain evidence="2">NIES 3700</strain>
    </source>
</reference>
<dbReference type="AlphaFoldDB" id="A0A9W7F6F9"/>
<proteinExistence type="predicted"/>
<gene>
    <name evidence="1" type="ORF">TrLO_g2271</name>
</gene>
<comment type="caution">
    <text evidence="1">The sequence shown here is derived from an EMBL/GenBank/DDBJ whole genome shotgun (WGS) entry which is preliminary data.</text>
</comment>
<name>A0A9W7F6F9_9STRA</name>
<keyword evidence="2" id="KW-1185">Reference proteome</keyword>
<dbReference type="Proteomes" id="UP001165122">
    <property type="component" value="Unassembled WGS sequence"/>
</dbReference>
<evidence type="ECO:0000313" key="1">
    <source>
        <dbReference type="EMBL" id="GMI05155.1"/>
    </source>
</evidence>
<protein>
    <submittedName>
        <fullName evidence="1">Uncharacterized protein</fullName>
    </submittedName>
</protein>
<evidence type="ECO:0000313" key="2">
    <source>
        <dbReference type="Proteomes" id="UP001165122"/>
    </source>
</evidence>
<accession>A0A9W7F6F9</accession>